<evidence type="ECO:0000313" key="1">
    <source>
        <dbReference type="EMBL" id="KAI6089264.1"/>
    </source>
</evidence>
<comment type="caution">
    <text evidence="1">The sequence shown here is derived from an EMBL/GenBank/DDBJ whole genome shotgun (WGS) entry which is preliminary data.</text>
</comment>
<organism evidence="1 2">
    <name type="scientific">Hypoxylon rubiginosum</name>
    <dbReference type="NCBI Taxonomy" id="110542"/>
    <lineage>
        <taxon>Eukaryota</taxon>
        <taxon>Fungi</taxon>
        <taxon>Dikarya</taxon>
        <taxon>Ascomycota</taxon>
        <taxon>Pezizomycotina</taxon>
        <taxon>Sordariomycetes</taxon>
        <taxon>Xylariomycetidae</taxon>
        <taxon>Xylariales</taxon>
        <taxon>Hypoxylaceae</taxon>
        <taxon>Hypoxylon</taxon>
    </lineage>
</organism>
<reference evidence="1 2" key="1">
    <citation type="journal article" date="2022" name="New Phytol.">
        <title>Ecological generalism drives hyperdiversity of secondary metabolite gene clusters in xylarialean endophytes.</title>
        <authorList>
            <person name="Franco M.E.E."/>
            <person name="Wisecaver J.H."/>
            <person name="Arnold A.E."/>
            <person name="Ju Y.M."/>
            <person name="Slot J.C."/>
            <person name="Ahrendt S."/>
            <person name="Moore L.P."/>
            <person name="Eastman K.E."/>
            <person name="Scott K."/>
            <person name="Konkel Z."/>
            <person name="Mondo S.J."/>
            <person name="Kuo A."/>
            <person name="Hayes R.D."/>
            <person name="Haridas S."/>
            <person name="Andreopoulos B."/>
            <person name="Riley R."/>
            <person name="LaButti K."/>
            <person name="Pangilinan J."/>
            <person name="Lipzen A."/>
            <person name="Amirebrahimi M."/>
            <person name="Yan J."/>
            <person name="Adam C."/>
            <person name="Keymanesh K."/>
            <person name="Ng V."/>
            <person name="Louie K."/>
            <person name="Northen T."/>
            <person name="Drula E."/>
            <person name="Henrissat B."/>
            <person name="Hsieh H.M."/>
            <person name="Youens-Clark K."/>
            <person name="Lutzoni F."/>
            <person name="Miadlikowska J."/>
            <person name="Eastwood D.C."/>
            <person name="Hamelin R.C."/>
            <person name="Grigoriev I.V."/>
            <person name="U'Ren J.M."/>
        </authorList>
    </citation>
    <scope>NUCLEOTIDE SEQUENCE [LARGE SCALE GENOMIC DNA]</scope>
    <source>
        <strain evidence="1 2">ER1909</strain>
    </source>
</reference>
<dbReference type="Proteomes" id="UP001497680">
    <property type="component" value="Unassembled WGS sequence"/>
</dbReference>
<proteinExistence type="predicted"/>
<gene>
    <name evidence="1" type="ORF">F4821DRAFT_231492</name>
</gene>
<protein>
    <submittedName>
        <fullName evidence="1">Uncharacterized protein</fullName>
    </submittedName>
</protein>
<evidence type="ECO:0000313" key="2">
    <source>
        <dbReference type="Proteomes" id="UP001497680"/>
    </source>
</evidence>
<dbReference type="EMBL" id="MU394296">
    <property type="protein sequence ID" value="KAI6089264.1"/>
    <property type="molecule type" value="Genomic_DNA"/>
</dbReference>
<keyword evidence="2" id="KW-1185">Reference proteome</keyword>
<sequence>MLAGSYASLRSHGLKKLAISGSPASMPLYRETCQHRLAELPPETQRALKECDEKGDHESPEYKQASTIFMREFVCRLDPVSKPG</sequence>
<name>A0ACC0D9H3_9PEZI</name>
<accession>A0ACC0D9H3</accession>